<name>A0A9E7GDA9_9LILI</name>
<protein>
    <submittedName>
        <fullName evidence="1">Uncharacterized protein</fullName>
    </submittedName>
</protein>
<gene>
    <name evidence="1" type="ORF">MUK42_35916</name>
</gene>
<dbReference type="AlphaFoldDB" id="A0A9E7GDA9"/>
<proteinExistence type="predicted"/>
<keyword evidence="2" id="KW-1185">Reference proteome</keyword>
<sequence>MQRLKECLLSQNHHHQSVLSHNGDLPVVDVLSGRRDDHRSAGGVPGYDDAGSAVVGAGGPDRRAIDHHISIPLQDQYTVGSVPRGVGRPQSVIPISQHKRTELQRQVLKLSLSEYSQ</sequence>
<evidence type="ECO:0000313" key="1">
    <source>
        <dbReference type="EMBL" id="URE11068.1"/>
    </source>
</evidence>
<organism evidence="1 2">
    <name type="scientific">Musa troglodytarum</name>
    <name type="common">fe'i banana</name>
    <dbReference type="NCBI Taxonomy" id="320322"/>
    <lineage>
        <taxon>Eukaryota</taxon>
        <taxon>Viridiplantae</taxon>
        <taxon>Streptophyta</taxon>
        <taxon>Embryophyta</taxon>
        <taxon>Tracheophyta</taxon>
        <taxon>Spermatophyta</taxon>
        <taxon>Magnoliopsida</taxon>
        <taxon>Liliopsida</taxon>
        <taxon>Zingiberales</taxon>
        <taxon>Musaceae</taxon>
        <taxon>Musa</taxon>
    </lineage>
</organism>
<accession>A0A9E7GDA9</accession>
<dbReference type="Proteomes" id="UP001055439">
    <property type="component" value="Chromosome 6"/>
</dbReference>
<evidence type="ECO:0000313" key="2">
    <source>
        <dbReference type="Proteomes" id="UP001055439"/>
    </source>
</evidence>
<reference evidence="1" key="1">
    <citation type="submission" date="2022-05" db="EMBL/GenBank/DDBJ databases">
        <title>The Musa troglodytarum L. genome provides insights into the mechanism of non-climacteric behaviour and enrichment of carotenoids.</title>
        <authorList>
            <person name="Wang J."/>
        </authorList>
    </citation>
    <scope>NUCLEOTIDE SEQUENCE</scope>
    <source>
        <tissue evidence="1">Leaf</tissue>
    </source>
</reference>
<dbReference type="EMBL" id="CP097508">
    <property type="protein sequence ID" value="URE11068.1"/>
    <property type="molecule type" value="Genomic_DNA"/>
</dbReference>